<accession>A0A1T4VLD9</accession>
<keyword evidence="2" id="KW-0238">DNA-binding</keyword>
<dbReference type="Pfam" id="PF00990">
    <property type="entry name" value="GGDEF"/>
    <property type="match status" value="1"/>
</dbReference>
<evidence type="ECO:0000256" key="2">
    <source>
        <dbReference type="ARBA" id="ARBA00023125"/>
    </source>
</evidence>
<dbReference type="Gene3D" id="3.30.70.270">
    <property type="match status" value="1"/>
</dbReference>
<dbReference type="OrthoDB" id="56125at2"/>
<dbReference type="SMART" id="SM00267">
    <property type="entry name" value="GGDEF"/>
    <property type="match status" value="1"/>
</dbReference>
<dbReference type="CDD" id="cd06267">
    <property type="entry name" value="PBP1_LacI_sugar_binding-like"/>
    <property type="match status" value="1"/>
</dbReference>
<feature type="domain" description="GGDEF" evidence="4">
    <location>
        <begin position="489"/>
        <end position="615"/>
    </location>
</feature>
<evidence type="ECO:0000259" key="4">
    <source>
        <dbReference type="PROSITE" id="PS50887"/>
    </source>
</evidence>
<dbReference type="Pfam" id="PF13377">
    <property type="entry name" value="Peripla_BP_3"/>
    <property type="match status" value="1"/>
</dbReference>
<proteinExistence type="predicted"/>
<dbReference type="InterPro" id="IPR029787">
    <property type="entry name" value="Nucleotide_cyclase"/>
</dbReference>
<evidence type="ECO:0000256" key="1">
    <source>
        <dbReference type="ARBA" id="ARBA00023015"/>
    </source>
</evidence>
<dbReference type="PROSITE" id="PS50887">
    <property type="entry name" value="GGDEF"/>
    <property type="match status" value="1"/>
</dbReference>
<evidence type="ECO:0000313" key="5">
    <source>
        <dbReference type="EMBL" id="SKA65749.1"/>
    </source>
</evidence>
<evidence type="ECO:0000256" key="3">
    <source>
        <dbReference type="ARBA" id="ARBA00023163"/>
    </source>
</evidence>
<sequence>MKKIFNVAAFVCGMDEEYPYQIIRGINDYAKEHAINISYFASFGGAVENNTFDDGEYSIYKLPNLAMFDGAILMTNTFSNSTIRNTIIDSVKASGIPSVIFETKDYEEFYDVSIDNYAVMKKLVEHLIKVHGAKTFNFIAGPEENPEAKARYQAFRDALSENGLDFDEDKRLYKGFFRSYDGIHAIEEFFDSGLSLPDAFVCANDSMALTAMNKLQSNGVKVPDDVIITGFDNIFNARQSFPVLTTIKRPLFASGVKACEVLYSLMKGEEQPRSTLMDAEPVYAESCGCQINNEENNLEFRKEISIKIERTYTGIHMLNKLIAALAVSKNIEECSNAILELLEAIECRDFSLCLVSDWEKTYNTISIDKKGDNYPEAMTAPLIWDHGEKHSVRSFPSKQLRPEIQMSSGNISYYIPLHFGPRILGYYIMSNTDFPIYSKHCHTITMCIGNAIESISKLNVLDSLCGIYNRNGFNINAGYIFEECVKAKAPISVIFIDVDGLKVINDTYGHKEGDTTIIAISRIIEMACGQIDVCGRIGGDEFVVVGRGDEFAEIFEKRFYTELKKKNENFDRPYELDASVGYIITVPEESDSLIELIQQADAEMYKVKKTKKNHR</sequence>
<evidence type="ECO:0000313" key="6">
    <source>
        <dbReference type="Proteomes" id="UP000190814"/>
    </source>
</evidence>
<dbReference type="RefSeq" id="WP_078766056.1">
    <property type="nucleotide sequence ID" value="NZ_FUXZ01000006.1"/>
</dbReference>
<keyword evidence="1" id="KW-0805">Transcription regulation</keyword>
<dbReference type="PANTHER" id="PTHR30146:SF24">
    <property type="entry name" value="XYLOSE OPERON REGULATORY PROTEIN"/>
    <property type="match status" value="1"/>
</dbReference>
<dbReference type="GO" id="GO:0003700">
    <property type="term" value="F:DNA-binding transcription factor activity"/>
    <property type="evidence" value="ECO:0007669"/>
    <property type="project" value="TreeGrafter"/>
</dbReference>
<gene>
    <name evidence="5" type="ORF">SAMN02745111_01188</name>
</gene>
<protein>
    <submittedName>
        <fullName evidence="5">Diguanylate cyclase (GGDEF) domain-containing protein</fullName>
    </submittedName>
</protein>
<dbReference type="SUPFAM" id="SSF53822">
    <property type="entry name" value="Periplasmic binding protein-like I"/>
    <property type="match status" value="1"/>
</dbReference>
<dbReference type="CDD" id="cd01949">
    <property type="entry name" value="GGDEF"/>
    <property type="match status" value="1"/>
</dbReference>
<keyword evidence="6" id="KW-1185">Reference proteome</keyword>
<dbReference type="SUPFAM" id="SSF55073">
    <property type="entry name" value="Nucleotide cyclase"/>
    <property type="match status" value="1"/>
</dbReference>
<organism evidence="5 6">
    <name type="scientific">Eubacterium uniforme</name>
    <dbReference type="NCBI Taxonomy" id="39495"/>
    <lineage>
        <taxon>Bacteria</taxon>
        <taxon>Bacillati</taxon>
        <taxon>Bacillota</taxon>
        <taxon>Clostridia</taxon>
        <taxon>Eubacteriales</taxon>
        <taxon>Eubacteriaceae</taxon>
        <taxon>Eubacterium</taxon>
    </lineage>
</organism>
<dbReference type="AlphaFoldDB" id="A0A1T4VLD9"/>
<dbReference type="PANTHER" id="PTHR30146">
    <property type="entry name" value="LACI-RELATED TRANSCRIPTIONAL REPRESSOR"/>
    <property type="match status" value="1"/>
</dbReference>
<dbReference type="GO" id="GO:0000976">
    <property type="term" value="F:transcription cis-regulatory region binding"/>
    <property type="evidence" value="ECO:0007669"/>
    <property type="project" value="TreeGrafter"/>
</dbReference>
<dbReference type="EMBL" id="FUXZ01000006">
    <property type="protein sequence ID" value="SKA65749.1"/>
    <property type="molecule type" value="Genomic_DNA"/>
</dbReference>
<name>A0A1T4VLD9_9FIRM</name>
<dbReference type="NCBIfam" id="TIGR00254">
    <property type="entry name" value="GGDEF"/>
    <property type="match status" value="1"/>
</dbReference>
<dbReference type="InterPro" id="IPR028082">
    <property type="entry name" value="Peripla_BP_I"/>
</dbReference>
<dbReference type="InterPro" id="IPR043128">
    <property type="entry name" value="Rev_trsase/Diguanyl_cyclase"/>
</dbReference>
<keyword evidence="3" id="KW-0804">Transcription</keyword>
<dbReference type="Gene3D" id="3.40.50.2300">
    <property type="match status" value="2"/>
</dbReference>
<dbReference type="InterPro" id="IPR000160">
    <property type="entry name" value="GGDEF_dom"/>
</dbReference>
<dbReference type="InterPro" id="IPR046335">
    <property type="entry name" value="LacI/GalR-like_sensor"/>
</dbReference>
<dbReference type="Proteomes" id="UP000190814">
    <property type="component" value="Unassembled WGS sequence"/>
</dbReference>
<dbReference type="STRING" id="39495.SAMN02745111_01188"/>
<reference evidence="5 6" key="1">
    <citation type="submission" date="2017-02" db="EMBL/GenBank/DDBJ databases">
        <authorList>
            <person name="Peterson S.W."/>
        </authorList>
    </citation>
    <scope>NUCLEOTIDE SEQUENCE [LARGE SCALE GENOMIC DNA]</scope>
    <source>
        <strain evidence="5 6">ATCC 35992</strain>
    </source>
</reference>